<reference evidence="2" key="1">
    <citation type="submission" date="2017-07" db="EMBL/GenBank/DDBJ databases">
        <title>Taro Niue Genome Assembly and Annotation.</title>
        <authorList>
            <person name="Atibalentja N."/>
            <person name="Keating K."/>
            <person name="Fields C.J."/>
        </authorList>
    </citation>
    <scope>NUCLEOTIDE SEQUENCE</scope>
    <source>
        <strain evidence="2">Niue_2</strain>
        <tissue evidence="2">Leaf</tissue>
    </source>
</reference>
<proteinExistence type="predicted"/>
<gene>
    <name evidence="2" type="ORF">Taro_004869</name>
</gene>
<evidence type="ECO:0000256" key="1">
    <source>
        <dbReference type="SAM" id="MobiDB-lite"/>
    </source>
</evidence>
<dbReference type="Proteomes" id="UP000652761">
    <property type="component" value="Unassembled WGS sequence"/>
</dbReference>
<name>A0A843TND7_COLES</name>
<feature type="region of interest" description="Disordered" evidence="1">
    <location>
        <begin position="35"/>
        <end position="60"/>
    </location>
</feature>
<evidence type="ECO:0000313" key="3">
    <source>
        <dbReference type="Proteomes" id="UP000652761"/>
    </source>
</evidence>
<organism evidence="2 3">
    <name type="scientific">Colocasia esculenta</name>
    <name type="common">Wild taro</name>
    <name type="synonym">Arum esculentum</name>
    <dbReference type="NCBI Taxonomy" id="4460"/>
    <lineage>
        <taxon>Eukaryota</taxon>
        <taxon>Viridiplantae</taxon>
        <taxon>Streptophyta</taxon>
        <taxon>Embryophyta</taxon>
        <taxon>Tracheophyta</taxon>
        <taxon>Spermatophyta</taxon>
        <taxon>Magnoliopsida</taxon>
        <taxon>Liliopsida</taxon>
        <taxon>Araceae</taxon>
        <taxon>Aroideae</taxon>
        <taxon>Colocasieae</taxon>
        <taxon>Colocasia</taxon>
    </lineage>
</organism>
<accession>A0A843TND7</accession>
<evidence type="ECO:0000313" key="2">
    <source>
        <dbReference type="EMBL" id="MQL72545.1"/>
    </source>
</evidence>
<sequence length="113" mass="12340">MYNLAGGLSLAEPHWGLYQEIFKFKRKDLEAAWDNEEATTSESSSSEYEKEQDSLGASGTKDAQGIGDCQLFIQLIFEEGVATLLCSTATPPELAYNLGLADNLVACHHLVLL</sequence>
<keyword evidence="3" id="KW-1185">Reference proteome</keyword>
<dbReference type="EMBL" id="NMUH01000134">
    <property type="protein sequence ID" value="MQL72545.1"/>
    <property type="molecule type" value="Genomic_DNA"/>
</dbReference>
<dbReference type="AlphaFoldDB" id="A0A843TND7"/>
<comment type="caution">
    <text evidence="2">The sequence shown here is derived from an EMBL/GenBank/DDBJ whole genome shotgun (WGS) entry which is preliminary data.</text>
</comment>
<protein>
    <submittedName>
        <fullName evidence="2">Uncharacterized protein</fullName>
    </submittedName>
</protein>